<feature type="signal peptide" evidence="2">
    <location>
        <begin position="1"/>
        <end position="30"/>
    </location>
</feature>
<comment type="caution">
    <text evidence="3">The sequence shown here is derived from an EMBL/GenBank/DDBJ whole genome shotgun (WGS) entry which is preliminary data.</text>
</comment>
<gene>
    <name evidence="3" type="ORF">F5878DRAFT_617869</name>
</gene>
<name>A0AA38P9X0_9AGAR</name>
<accession>A0AA38P9X0</accession>
<sequence>MTLRLTVLVVPLGFIFILLVSAISSAEVLAAPTSVRPTISNDGLLNHRDSSVPVVRSGYCQVYDHDPSSPPTPSTTGNAGHGGDDGVEELAGSHNAAERLKRSEISCGTFSNSLPIIHARQNGVPVHKLTDEMNEISPFSTSLSPMPLLTH</sequence>
<keyword evidence="4" id="KW-1185">Reference proteome</keyword>
<dbReference type="Proteomes" id="UP001163846">
    <property type="component" value="Unassembled WGS sequence"/>
</dbReference>
<organism evidence="3 4">
    <name type="scientific">Lentinula raphanica</name>
    <dbReference type="NCBI Taxonomy" id="153919"/>
    <lineage>
        <taxon>Eukaryota</taxon>
        <taxon>Fungi</taxon>
        <taxon>Dikarya</taxon>
        <taxon>Basidiomycota</taxon>
        <taxon>Agaricomycotina</taxon>
        <taxon>Agaricomycetes</taxon>
        <taxon>Agaricomycetidae</taxon>
        <taxon>Agaricales</taxon>
        <taxon>Marasmiineae</taxon>
        <taxon>Omphalotaceae</taxon>
        <taxon>Lentinula</taxon>
    </lineage>
</organism>
<proteinExistence type="predicted"/>
<dbReference type="EMBL" id="MU806152">
    <property type="protein sequence ID" value="KAJ3839004.1"/>
    <property type="molecule type" value="Genomic_DNA"/>
</dbReference>
<keyword evidence="2" id="KW-0732">Signal</keyword>
<feature type="chain" id="PRO_5041201988" evidence="2">
    <location>
        <begin position="31"/>
        <end position="151"/>
    </location>
</feature>
<evidence type="ECO:0000313" key="3">
    <source>
        <dbReference type="EMBL" id="KAJ3839004.1"/>
    </source>
</evidence>
<evidence type="ECO:0000256" key="2">
    <source>
        <dbReference type="SAM" id="SignalP"/>
    </source>
</evidence>
<feature type="region of interest" description="Disordered" evidence="1">
    <location>
        <begin position="64"/>
        <end position="89"/>
    </location>
</feature>
<reference evidence="3" key="1">
    <citation type="submission" date="2022-08" db="EMBL/GenBank/DDBJ databases">
        <authorList>
            <consortium name="DOE Joint Genome Institute"/>
            <person name="Min B."/>
            <person name="Riley R."/>
            <person name="Sierra-Patev S."/>
            <person name="Naranjo-Ortiz M."/>
            <person name="Looney B."/>
            <person name="Konkel Z."/>
            <person name="Slot J.C."/>
            <person name="Sakamoto Y."/>
            <person name="Steenwyk J.L."/>
            <person name="Rokas A."/>
            <person name="Carro J."/>
            <person name="Camarero S."/>
            <person name="Ferreira P."/>
            <person name="Molpeceres G."/>
            <person name="Ruiz-Duenas F.J."/>
            <person name="Serrano A."/>
            <person name="Henrissat B."/>
            <person name="Drula E."/>
            <person name="Hughes K.W."/>
            <person name="Mata J.L."/>
            <person name="Ishikawa N.K."/>
            <person name="Vargas-Isla R."/>
            <person name="Ushijima S."/>
            <person name="Smith C.A."/>
            <person name="Ahrendt S."/>
            <person name="Andreopoulos W."/>
            <person name="He G."/>
            <person name="Labutti K."/>
            <person name="Lipzen A."/>
            <person name="Ng V."/>
            <person name="Sandor L."/>
            <person name="Barry K."/>
            <person name="Martinez A.T."/>
            <person name="Xiao Y."/>
            <person name="Gibbons J.G."/>
            <person name="Terashima K."/>
            <person name="Hibbett D.S."/>
            <person name="Grigoriev I.V."/>
        </authorList>
    </citation>
    <scope>NUCLEOTIDE SEQUENCE</scope>
    <source>
        <strain evidence="3">TFB9207</strain>
    </source>
</reference>
<evidence type="ECO:0000313" key="4">
    <source>
        <dbReference type="Proteomes" id="UP001163846"/>
    </source>
</evidence>
<protein>
    <submittedName>
        <fullName evidence="3">Uncharacterized protein</fullName>
    </submittedName>
</protein>
<evidence type="ECO:0000256" key="1">
    <source>
        <dbReference type="SAM" id="MobiDB-lite"/>
    </source>
</evidence>
<dbReference type="AlphaFoldDB" id="A0AA38P9X0"/>